<evidence type="ECO:0000313" key="2">
    <source>
        <dbReference type="EMBL" id="GMF15720.1"/>
    </source>
</evidence>
<dbReference type="InterPro" id="IPR053151">
    <property type="entry name" value="RNase_H-like"/>
</dbReference>
<protein>
    <submittedName>
        <fullName evidence="2">Unnamed protein product</fullName>
    </submittedName>
</protein>
<dbReference type="EMBL" id="BSXT01000041">
    <property type="protein sequence ID" value="GMF15720.1"/>
    <property type="molecule type" value="Genomic_DNA"/>
</dbReference>
<dbReference type="InterPro" id="IPR002156">
    <property type="entry name" value="RNaseH_domain"/>
</dbReference>
<dbReference type="OrthoDB" id="1938096at2759"/>
<reference evidence="2" key="1">
    <citation type="submission" date="2023-04" db="EMBL/GenBank/DDBJ databases">
        <title>Phytophthora fragariaefolia NBRC 109709.</title>
        <authorList>
            <person name="Ichikawa N."/>
            <person name="Sato H."/>
            <person name="Tonouchi N."/>
        </authorList>
    </citation>
    <scope>NUCLEOTIDE SEQUENCE</scope>
    <source>
        <strain evidence="2">NBRC 109709</strain>
    </source>
</reference>
<evidence type="ECO:0000313" key="3">
    <source>
        <dbReference type="Proteomes" id="UP001165121"/>
    </source>
</evidence>
<gene>
    <name evidence="2" type="ORF">Pfra01_000053000</name>
</gene>
<name>A0A9W6TK28_9STRA</name>
<dbReference type="AlphaFoldDB" id="A0A9W6TK28"/>
<dbReference type="GO" id="GO:0004523">
    <property type="term" value="F:RNA-DNA hybrid ribonuclease activity"/>
    <property type="evidence" value="ECO:0007669"/>
    <property type="project" value="InterPro"/>
</dbReference>
<dbReference type="Gene3D" id="3.30.420.10">
    <property type="entry name" value="Ribonuclease H-like superfamily/Ribonuclease H"/>
    <property type="match status" value="1"/>
</dbReference>
<comment type="caution">
    <text evidence="2">The sequence shown here is derived from an EMBL/GenBank/DDBJ whole genome shotgun (WGS) entry which is preliminary data.</text>
</comment>
<dbReference type="InterPro" id="IPR012337">
    <property type="entry name" value="RNaseH-like_sf"/>
</dbReference>
<accession>A0A9W6TK28</accession>
<dbReference type="InterPro" id="IPR036397">
    <property type="entry name" value="RNaseH_sf"/>
</dbReference>
<proteinExistence type="predicted"/>
<dbReference type="GO" id="GO:0003676">
    <property type="term" value="F:nucleic acid binding"/>
    <property type="evidence" value="ECO:0007669"/>
    <property type="project" value="InterPro"/>
</dbReference>
<organism evidence="2 3">
    <name type="scientific">Phytophthora fragariaefolia</name>
    <dbReference type="NCBI Taxonomy" id="1490495"/>
    <lineage>
        <taxon>Eukaryota</taxon>
        <taxon>Sar</taxon>
        <taxon>Stramenopiles</taxon>
        <taxon>Oomycota</taxon>
        <taxon>Peronosporomycetes</taxon>
        <taxon>Peronosporales</taxon>
        <taxon>Peronosporaceae</taxon>
        <taxon>Phytophthora</taxon>
    </lineage>
</organism>
<sequence>MLDDSYTGYALSFDGAAKTSTRPGSCGCVVWELPCWRDLSGHGFILDDVTVNASEYHVILKGMEVMSERNIQDLVVVGDFRIVIQQVQGLINCNQPNLQRCLAEYETLKGKFKSVKLVHVKRDYNQAAYYLTSKTLAPRESWQVEDAEELRHLEQVSKIPEKSMTSEASLNVLVYEESGQSPPDGAILNDDRPGPESAPLLTAARVMAAVVTRSRTLEEYDQREPMGPLEYQAELWRRIKGHQESDICSKSFIKFLNGETDRFPRAQIHKLSKKAENFVVDRRGVLYRLSRSTRGCPRDMSDELHLAVP</sequence>
<dbReference type="Proteomes" id="UP001165121">
    <property type="component" value="Unassembled WGS sequence"/>
</dbReference>
<keyword evidence="3" id="KW-1185">Reference proteome</keyword>
<dbReference type="Pfam" id="PF13456">
    <property type="entry name" value="RVT_3"/>
    <property type="match status" value="1"/>
</dbReference>
<evidence type="ECO:0000259" key="1">
    <source>
        <dbReference type="Pfam" id="PF13456"/>
    </source>
</evidence>
<dbReference type="SUPFAM" id="SSF53098">
    <property type="entry name" value="Ribonuclease H-like"/>
    <property type="match status" value="1"/>
</dbReference>
<dbReference type="PANTHER" id="PTHR47723">
    <property type="entry name" value="OS05G0353850 PROTEIN"/>
    <property type="match status" value="1"/>
</dbReference>
<dbReference type="PANTHER" id="PTHR47723:SF19">
    <property type="entry name" value="POLYNUCLEOTIDYL TRANSFERASE, RIBONUCLEASE H-LIKE SUPERFAMILY PROTEIN"/>
    <property type="match status" value="1"/>
</dbReference>
<feature type="domain" description="RNase H type-1" evidence="1">
    <location>
        <begin position="13"/>
        <end position="133"/>
    </location>
</feature>